<evidence type="ECO:0000313" key="8">
    <source>
        <dbReference type="Proteomes" id="UP001215280"/>
    </source>
</evidence>
<evidence type="ECO:0000259" key="6">
    <source>
        <dbReference type="PROSITE" id="PS50157"/>
    </source>
</evidence>
<dbReference type="GO" id="GO:0005667">
    <property type="term" value="C:transcription regulator complex"/>
    <property type="evidence" value="ECO:0007669"/>
    <property type="project" value="TreeGrafter"/>
</dbReference>
<dbReference type="PANTHER" id="PTHR14003">
    <property type="entry name" value="TRANSCRIPTIONAL REPRESSOR PROTEIN YY"/>
    <property type="match status" value="1"/>
</dbReference>
<keyword evidence="3 5" id="KW-0863">Zinc-finger</keyword>
<dbReference type="AlphaFoldDB" id="A0AAD7HWQ6"/>
<accession>A0AAD7HWQ6</accession>
<evidence type="ECO:0000256" key="1">
    <source>
        <dbReference type="ARBA" id="ARBA00022723"/>
    </source>
</evidence>
<sequence length="70" mass="7967">MSRSASPNDVTKRYACPDCDSSFTTSSHLRRHSKIHTGEREYKCPFPGCETRCARKDNLQAQCVFSKPKN</sequence>
<keyword evidence="8" id="KW-1185">Reference proteome</keyword>
<organism evidence="7 8">
    <name type="scientific">Mycena maculata</name>
    <dbReference type="NCBI Taxonomy" id="230809"/>
    <lineage>
        <taxon>Eukaryota</taxon>
        <taxon>Fungi</taxon>
        <taxon>Dikarya</taxon>
        <taxon>Basidiomycota</taxon>
        <taxon>Agaricomycotina</taxon>
        <taxon>Agaricomycetes</taxon>
        <taxon>Agaricomycetidae</taxon>
        <taxon>Agaricales</taxon>
        <taxon>Marasmiineae</taxon>
        <taxon>Mycenaceae</taxon>
        <taxon>Mycena</taxon>
    </lineage>
</organism>
<comment type="caution">
    <text evidence="7">The sequence shown here is derived from an EMBL/GenBank/DDBJ whole genome shotgun (WGS) entry which is preliminary data.</text>
</comment>
<keyword evidence="1" id="KW-0479">Metal-binding</keyword>
<dbReference type="SMART" id="SM00355">
    <property type="entry name" value="ZnF_C2H2"/>
    <property type="match status" value="1"/>
</dbReference>
<dbReference type="Pfam" id="PF00096">
    <property type="entry name" value="zf-C2H2"/>
    <property type="match status" value="1"/>
</dbReference>
<dbReference type="GO" id="GO:0000981">
    <property type="term" value="F:DNA-binding transcription factor activity, RNA polymerase II-specific"/>
    <property type="evidence" value="ECO:0007669"/>
    <property type="project" value="UniProtKB-ARBA"/>
</dbReference>
<evidence type="ECO:0000256" key="4">
    <source>
        <dbReference type="ARBA" id="ARBA00022833"/>
    </source>
</evidence>
<dbReference type="Proteomes" id="UP001215280">
    <property type="component" value="Unassembled WGS sequence"/>
</dbReference>
<keyword evidence="2" id="KW-0677">Repeat</keyword>
<keyword evidence="4" id="KW-0862">Zinc</keyword>
<dbReference type="FunFam" id="3.30.160.60:FF:000072">
    <property type="entry name" value="zinc finger protein 143 isoform X1"/>
    <property type="match status" value="1"/>
</dbReference>
<evidence type="ECO:0000256" key="2">
    <source>
        <dbReference type="ARBA" id="ARBA00022737"/>
    </source>
</evidence>
<dbReference type="SUPFAM" id="SSF57667">
    <property type="entry name" value="beta-beta-alpha zinc fingers"/>
    <property type="match status" value="1"/>
</dbReference>
<evidence type="ECO:0000313" key="7">
    <source>
        <dbReference type="EMBL" id="KAJ7730082.1"/>
    </source>
</evidence>
<evidence type="ECO:0000256" key="3">
    <source>
        <dbReference type="ARBA" id="ARBA00022771"/>
    </source>
</evidence>
<reference evidence="7" key="1">
    <citation type="submission" date="2023-03" db="EMBL/GenBank/DDBJ databases">
        <title>Massive genome expansion in bonnet fungi (Mycena s.s.) driven by repeated elements and novel gene families across ecological guilds.</title>
        <authorList>
            <consortium name="Lawrence Berkeley National Laboratory"/>
            <person name="Harder C.B."/>
            <person name="Miyauchi S."/>
            <person name="Viragh M."/>
            <person name="Kuo A."/>
            <person name="Thoen E."/>
            <person name="Andreopoulos B."/>
            <person name="Lu D."/>
            <person name="Skrede I."/>
            <person name="Drula E."/>
            <person name="Henrissat B."/>
            <person name="Morin E."/>
            <person name="Kohler A."/>
            <person name="Barry K."/>
            <person name="LaButti K."/>
            <person name="Morin E."/>
            <person name="Salamov A."/>
            <person name="Lipzen A."/>
            <person name="Mereny Z."/>
            <person name="Hegedus B."/>
            <person name="Baldrian P."/>
            <person name="Stursova M."/>
            <person name="Weitz H."/>
            <person name="Taylor A."/>
            <person name="Grigoriev I.V."/>
            <person name="Nagy L.G."/>
            <person name="Martin F."/>
            <person name="Kauserud H."/>
        </authorList>
    </citation>
    <scope>NUCLEOTIDE SEQUENCE</scope>
    <source>
        <strain evidence="7">CBHHK188m</strain>
    </source>
</reference>
<dbReference type="InterPro" id="IPR036236">
    <property type="entry name" value="Znf_C2H2_sf"/>
</dbReference>
<dbReference type="GO" id="GO:0000978">
    <property type="term" value="F:RNA polymerase II cis-regulatory region sequence-specific DNA binding"/>
    <property type="evidence" value="ECO:0007669"/>
    <property type="project" value="TreeGrafter"/>
</dbReference>
<dbReference type="GO" id="GO:0000785">
    <property type="term" value="C:chromatin"/>
    <property type="evidence" value="ECO:0007669"/>
    <property type="project" value="TreeGrafter"/>
</dbReference>
<gene>
    <name evidence="7" type="ORF">DFH07DRAFT_756467</name>
</gene>
<evidence type="ECO:0000256" key="5">
    <source>
        <dbReference type="PROSITE-ProRule" id="PRU00042"/>
    </source>
</evidence>
<dbReference type="GO" id="GO:0008270">
    <property type="term" value="F:zinc ion binding"/>
    <property type="evidence" value="ECO:0007669"/>
    <property type="project" value="UniProtKB-KW"/>
</dbReference>
<dbReference type="EMBL" id="JARJLG010000193">
    <property type="protein sequence ID" value="KAJ7730082.1"/>
    <property type="molecule type" value="Genomic_DNA"/>
</dbReference>
<feature type="domain" description="C2H2-type" evidence="6">
    <location>
        <begin position="14"/>
        <end position="41"/>
    </location>
</feature>
<name>A0AAD7HWQ6_9AGAR</name>
<dbReference type="PANTHER" id="PTHR14003:SF19">
    <property type="entry name" value="YY2 TRANSCRIPTION FACTOR"/>
    <property type="match status" value="1"/>
</dbReference>
<dbReference type="GO" id="GO:0031519">
    <property type="term" value="C:PcG protein complex"/>
    <property type="evidence" value="ECO:0007669"/>
    <property type="project" value="TreeGrafter"/>
</dbReference>
<dbReference type="PROSITE" id="PS50157">
    <property type="entry name" value="ZINC_FINGER_C2H2_2"/>
    <property type="match status" value="1"/>
</dbReference>
<dbReference type="PROSITE" id="PS00028">
    <property type="entry name" value="ZINC_FINGER_C2H2_1"/>
    <property type="match status" value="1"/>
</dbReference>
<dbReference type="Gene3D" id="3.30.160.60">
    <property type="entry name" value="Classic Zinc Finger"/>
    <property type="match status" value="2"/>
</dbReference>
<proteinExistence type="predicted"/>
<protein>
    <recommendedName>
        <fullName evidence="6">C2H2-type domain-containing protein</fullName>
    </recommendedName>
</protein>
<dbReference type="InterPro" id="IPR013087">
    <property type="entry name" value="Znf_C2H2_type"/>
</dbReference>